<reference evidence="2 3" key="1">
    <citation type="journal article" date="2023" name="Commun. Biol.">
        <title>Genome analysis of Parmales, the sister group of diatoms, reveals the evolutionary specialization of diatoms from phago-mixotrophs to photoautotrophs.</title>
        <authorList>
            <person name="Ban H."/>
            <person name="Sato S."/>
            <person name="Yoshikawa S."/>
            <person name="Yamada K."/>
            <person name="Nakamura Y."/>
            <person name="Ichinomiya M."/>
            <person name="Sato N."/>
            <person name="Blanc-Mathieu R."/>
            <person name="Endo H."/>
            <person name="Kuwata A."/>
            <person name="Ogata H."/>
        </authorList>
    </citation>
    <scope>NUCLEOTIDE SEQUENCE [LARGE SCALE GENOMIC DNA]</scope>
</reference>
<name>A0ABQ6MIP3_9STRA</name>
<feature type="signal peptide" evidence="1">
    <location>
        <begin position="1"/>
        <end position="26"/>
    </location>
</feature>
<evidence type="ECO:0000313" key="3">
    <source>
        <dbReference type="Proteomes" id="UP001165060"/>
    </source>
</evidence>
<sequence length="210" mass="22936">MSHPPKLWLFVLLSYFLLIFVPMSVPFPHPPLYIYLPSPLPALVPSSALPSFYLPLQQPVTHSISSSFPSSTSTLTLLSPYPANPLSSLPLLTLLSTSTLLHLSPSSSLPLPPTTASVLVPLLGGSSSFPESSLPPTHAARLGLFSFRSWLSRGSRPLESDSLITFRLLGLLRSSARARCWSVSPAARFKGVREIRSECVVDSFRWLGFH</sequence>
<dbReference type="Proteomes" id="UP001165060">
    <property type="component" value="Unassembled WGS sequence"/>
</dbReference>
<protein>
    <submittedName>
        <fullName evidence="2">Uncharacterized protein</fullName>
    </submittedName>
</protein>
<evidence type="ECO:0000256" key="1">
    <source>
        <dbReference type="SAM" id="SignalP"/>
    </source>
</evidence>
<feature type="chain" id="PRO_5047401432" evidence="1">
    <location>
        <begin position="27"/>
        <end position="210"/>
    </location>
</feature>
<evidence type="ECO:0000313" key="2">
    <source>
        <dbReference type="EMBL" id="GMI26612.1"/>
    </source>
</evidence>
<proteinExistence type="predicted"/>
<comment type="caution">
    <text evidence="2">The sequence shown here is derived from an EMBL/GenBank/DDBJ whole genome shotgun (WGS) entry which is preliminary data.</text>
</comment>
<organism evidence="2 3">
    <name type="scientific">Tetraparma gracilis</name>
    <dbReference type="NCBI Taxonomy" id="2962635"/>
    <lineage>
        <taxon>Eukaryota</taxon>
        <taxon>Sar</taxon>
        <taxon>Stramenopiles</taxon>
        <taxon>Ochrophyta</taxon>
        <taxon>Bolidophyceae</taxon>
        <taxon>Parmales</taxon>
        <taxon>Triparmaceae</taxon>
        <taxon>Tetraparma</taxon>
    </lineage>
</organism>
<dbReference type="EMBL" id="BRYB01005605">
    <property type="protein sequence ID" value="GMI26612.1"/>
    <property type="molecule type" value="Genomic_DNA"/>
</dbReference>
<keyword evidence="1" id="KW-0732">Signal</keyword>
<accession>A0ABQ6MIP3</accession>
<gene>
    <name evidence="2" type="ORF">TeGR_g12385</name>
</gene>
<keyword evidence="3" id="KW-1185">Reference proteome</keyword>